<dbReference type="Pfam" id="PF25975">
    <property type="entry name" value="CzcB_C"/>
    <property type="match status" value="1"/>
</dbReference>
<dbReference type="GO" id="GO:0030288">
    <property type="term" value="C:outer membrane-bounded periplasmic space"/>
    <property type="evidence" value="ECO:0007669"/>
    <property type="project" value="TreeGrafter"/>
</dbReference>
<feature type="domain" description="CusB-like three alpha-helical bundle" evidence="3">
    <location>
        <begin position="150"/>
        <end position="199"/>
    </location>
</feature>
<dbReference type="InterPro" id="IPR058791">
    <property type="entry name" value="3HB_CusB"/>
</dbReference>
<dbReference type="Proteomes" id="UP000315971">
    <property type="component" value="Unassembled WGS sequence"/>
</dbReference>
<organism evidence="6 7">
    <name type="scientific">Solitalea koreensis</name>
    <dbReference type="NCBI Taxonomy" id="543615"/>
    <lineage>
        <taxon>Bacteria</taxon>
        <taxon>Pseudomonadati</taxon>
        <taxon>Bacteroidota</taxon>
        <taxon>Sphingobacteriia</taxon>
        <taxon>Sphingobacteriales</taxon>
        <taxon>Sphingobacteriaceae</taxon>
        <taxon>Solitalea</taxon>
    </lineage>
</organism>
<evidence type="ECO:0000256" key="1">
    <source>
        <dbReference type="ARBA" id="ARBA00022448"/>
    </source>
</evidence>
<protein>
    <submittedName>
        <fullName evidence="6">Multidrug efflux pump subunit AcrA (Membrane-fusion protein)</fullName>
    </submittedName>
</protein>
<evidence type="ECO:0000259" key="2">
    <source>
        <dbReference type="Pfam" id="PF19335"/>
    </source>
</evidence>
<dbReference type="InterPro" id="IPR045800">
    <property type="entry name" value="HMBD"/>
</dbReference>
<dbReference type="GO" id="GO:0060003">
    <property type="term" value="P:copper ion export"/>
    <property type="evidence" value="ECO:0007669"/>
    <property type="project" value="TreeGrafter"/>
</dbReference>
<evidence type="ECO:0000313" key="6">
    <source>
        <dbReference type="EMBL" id="SMO68942.1"/>
    </source>
</evidence>
<dbReference type="PANTHER" id="PTHR30097:SF15">
    <property type="entry name" value="CATION EFFLUX SYSTEM PROTEIN CUSB"/>
    <property type="match status" value="1"/>
</dbReference>
<dbReference type="Gene3D" id="6.10.140.730">
    <property type="match status" value="1"/>
</dbReference>
<dbReference type="Pfam" id="PF25869">
    <property type="entry name" value="3HB_CusB"/>
    <property type="match status" value="1"/>
</dbReference>
<dbReference type="Pfam" id="PF25919">
    <property type="entry name" value="BSH_CusB"/>
    <property type="match status" value="1"/>
</dbReference>
<dbReference type="InterPro" id="IPR058790">
    <property type="entry name" value="BSH_CusB"/>
</dbReference>
<dbReference type="EMBL" id="FXSZ01000006">
    <property type="protein sequence ID" value="SMO68942.1"/>
    <property type="molecule type" value="Genomic_DNA"/>
</dbReference>
<evidence type="ECO:0000313" key="7">
    <source>
        <dbReference type="Proteomes" id="UP000315971"/>
    </source>
</evidence>
<evidence type="ECO:0000259" key="5">
    <source>
        <dbReference type="Pfam" id="PF25975"/>
    </source>
</evidence>
<dbReference type="GO" id="GO:0015679">
    <property type="term" value="P:plasma membrane copper ion transport"/>
    <property type="evidence" value="ECO:0007669"/>
    <property type="project" value="TreeGrafter"/>
</dbReference>
<keyword evidence="1" id="KW-0813">Transport</keyword>
<gene>
    <name evidence="6" type="ORF">SAMN06265350_106160</name>
</gene>
<name>A0A521DBE8_9SPHI</name>
<dbReference type="Pfam" id="PF19335">
    <property type="entry name" value="HMBD"/>
    <property type="match status" value="1"/>
</dbReference>
<dbReference type="PROSITE" id="PS51257">
    <property type="entry name" value="PROKAR_LIPOPROTEIN"/>
    <property type="match status" value="1"/>
</dbReference>
<feature type="domain" description="CzcB-like C-terminal circularly permuted SH3-like" evidence="5">
    <location>
        <begin position="370"/>
        <end position="425"/>
    </location>
</feature>
<dbReference type="InterPro" id="IPR051909">
    <property type="entry name" value="MFP_Cation_Efflux"/>
</dbReference>
<sequence length="439" mass="48055">MGGVIRLSLLVVGLLLLFSACNKKNSGGEAAEYTCSMHPQVVQAKPGTCPICGMDLVKKMAGGATLDSNLNLNALVKPTNEIIVSNIKTIYPEKGPKEIKLTLNGRITYDTRNWNALASRIPGRIERLYVRYNYQPIKKGQLVMDIYSPDLVNAQRELIYLVKNGENEDLINRAKEKLLLLGATNHQVGQITRTGKVQYAFPVYSPYSGYITENSLSGFNTTVTTSTSTNSSGGAMSGMGSAAGSVSLPTVSTSQPTSMGQTLSIREGQYIGSGETVFKIFNPNKLWAEFYVPSGKIQTLKKGQALNLISADDSTEMISANVNLVQPFYKEGQNFLLVRSYLTNNSKNWRVGQLIKGTITSKSKEGMWLTKQAVLQIGNQRVVFVKHAGAFEPRLVTVGIRTNGFIEILSGIDINDKIAENAWFLVDSESLVKFKSKLN</sequence>
<dbReference type="InterPro" id="IPR058649">
    <property type="entry name" value="CzcB_C"/>
</dbReference>
<dbReference type="Gene3D" id="2.40.420.20">
    <property type="match status" value="1"/>
</dbReference>
<evidence type="ECO:0000259" key="4">
    <source>
        <dbReference type="Pfam" id="PF25919"/>
    </source>
</evidence>
<reference evidence="6 7" key="1">
    <citation type="submission" date="2017-05" db="EMBL/GenBank/DDBJ databases">
        <authorList>
            <person name="Varghese N."/>
            <person name="Submissions S."/>
        </authorList>
    </citation>
    <scope>NUCLEOTIDE SEQUENCE [LARGE SCALE GENOMIC DNA]</scope>
    <source>
        <strain evidence="6 7">DSM 21342</strain>
    </source>
</reference>
<dbReference type="AlphaFoldDB" id="A0A521DBE8"/>
<dbReference type="PANTHER" id="PTHR30097">
    <property type="entry name" value="CATION EFFLUX SYSTEM PROTEIN CUSB"/>
    <property type="match status" value="1"/>
</dbReference>
<feature type="domain" description="Heavy metal binding" evidence="2">
    <location>
        <begin position="33"/>
        <end position="59"/>
    </location>
</feature>
<dbReference type="Gene3D" id="2.40.30.170">
    <property type="match status" value="1"/>
</dbReference>
<dbReference type="GO" id="GO:0046914">
    <property type="term" value="F:transition metal ion binding"/>
    <property type="evidence" value="ECO:0007669"/>
    <property type="project" value="TreeGrafter"/>
</dbReference>
<accession>A0A521DBE8</accession>
<feature type="domain" description="CusB-like barrel-sandwich hybrid" evidence="4">
    <location>
        <begin position="117"/>
        <end position="214"/>
    </location>
</feature>
<keyword evidence="7" id="KW-1185">Reference proteome</keyword>
<proteinExistence type="predicted"/>
<evidence type="ECO:0000259" key="3">
    <source>
        <dbReference type="Pfam" id="PF25869"/>
    </source>
</evidence>